<keyword evidence="2" id="KW-1185">Reference proteome</keyword>
<dbReference type="AlphaFoldDB" id="A0A9W9PGG9"/>
<dbReference type="GeneID" id="81379278"/>
<reference evidence="1" key="2">
    <citation type="journal article" date="2023" name="IMA Fungus">
        <title>Comparative genomic study of the Penicillium genus elucidates a diverse pangenome and 15 lateral gene transfer events.</title>
        <authorList>
            <person name="Petersen C."/>
            <person name="Sorensen T."/>
            <person name="Nielsen M.R."/>
            <person name="Sondergaard T.E."/>
            <person name="Sorensen J.L."/>
            <person name="Fitzpatrick D.A."/>
            <person name="Frisvad J.C."/>
            <person name="Nielsen K.L."/>
        </authorList>
    </citation>
    <scope>NUCLEOTIDE SEQUENCE</scope>
    <source>
        <strain evidence="1">IBT 23319</strain>
    </source>
</reference>
<evidence type="ECO:0000313" key="2">
    <source>
        <dbReference type="Proteomes" id="UP001147733"/>
    </source>
</evidence>
<name>A0A9W9PGG9_PENCI</name>
<evidence type="ECO:0000313" key="1">
    <source>
        <dbReference type="EMBL" id="KAJ5242864.1"/>
    </source>
</evidence>
<accession>A0A9W9PGG9</accession>
<sequence>MPDSAETLRTWTLSRSLVMVRRASFLPGLQFQHLHMVHSSNLASLPGVSTNKRSRAMVLRDTIGGKIAASSSTGIREGAEVALGSVVSDPRNAP</sequence>
<organism evidence="1 2">
    <name type="scientific">Penicillium citrinum</name>
    <dbReference type="NCBI Taxonomy" id="5077"/>
    <lineage>
        <taxon>Eukaryota</taxon>
        <taxon>Fungi</taxon>
        <taxon>Dikarya</taxon>
        <taxon>Ascomycota</taxon>
        <taxon>Pezizomycotina</taxon>
        <taxon>Eurotiomycetes</taxon>
        <taxon>Eurotiomycetidae</taxon>
        <taxon>Eurotiales</taxon>
        <taxon>Aspergillaceae</taxon>
        <taxon>Penicillium</taxon>
    </lineage>
</organism>
<comment type="caution">
    <text evidence="1">The sequence shown here is derived from an EMBL/GenBank/DDBJ whole genome shotgun (WGS) entry which is preliminary data.</text>
</comment>
<dbReference type="RefSeq" id="XP_056505868.1">
    <property type="nucleotide sequence ID" value="XM_056640111.1"/>
</dbReference>
<protein>
    <submittedName>
        <fullName evidence="1">Uncharacterized protein</fullName>
    </submittedName>
</protein>
<proteinExistence type="predicted"/>
<reference evidence="1" key="1">
    <citation type="submission" date="2022-11" db="EMBL/GenBank/DDBJ databases">
        <authorList>
            <person name="Petersen C."/>
        </authorList>
    </citation>
    <scope>NUCLEOTIDE SEQUENCE</scope>
    <source>
        <strain evidence="1">IBT 23319</strain>
    </source>
</reference>
<dbReference type="Proteomes" id="UP001147733">
    <property type="component" value="Unassembled WGS sequence"/>
</dbReference>
<gene>
    <name evidence="1" type="ORF">N7469_001191</name>
</gene>
<dbReference type="EMBL" id="JAPQKT010000001">
    <property type="protein sequence ID" value="KAJ5242864.1"/>
    <property type="molecule type" value="Genomic_DNA"/>
</dbReference>